<evidence type="ECO:0000256" key="5">
    <source>
        <dbReference type="ARBA" id="ARBA00023288"/>
    </source>
</evidence>
<evidence type="ECO:0000256" key="4">
    <source>
        <dbReference type="ARBA" id="ARBA00023237"/>
    </source>
</evidence>
<dbReference type="PANTHER" id="PTHR38098">
    <property type="entry name" value="LPS-ASSEMBLY LIPOPROTEIN LPTE"/>
    <property type="match status" value="1"/>
</dbReference>
<keyword evidence="5 7" id="KW-0449">Lipoprotein</keyword>
<evidence type="ECO:0000256" key="2">
    <source>
        <dbReference type="ARBA" id="ARBA00023136"/>
    </source>
</evidence>
<dbReference type="GO" id="GO:0009279">
    <property type="term" value="C:cell outer membrane"/>
    <property type="evidence" value="ECO:0007669"/>
    <property type="project" value="UniProtKB-UniRule"/>
</dbReference>
<comment type="function">
    <text evidence="6">Together with LptD, is involved in the assembly of lipopolysaccharide (LPS) at the surface of the outer membrane. Required for the proper assembly of LptD. Binds LPS and may serve as the LPS recognition site at the outer membrane.</text>
</comment>
<dbReference type="GO" id="GO:0001530">
    <property type="term" value="F:lipopolysaccharide binding"/>
    <property type="evidence" value="ECO:0007669"/>
    <property type="project" value="TreeGrafter"/>
</dbReference>
<comment type="similarity">
    <text evidence="6">Belongs to the LptE lipoprotein family.</text>
</comment>
<evidence type="ECO:0000256" key="3">
    <source>
        <dbReference type="ARBA" id="ARBA00023139"/>
    </source>
</evidence>
<keyword evidence="1" id="KW-0732">Signal</keyword>
<keyword evidence="3" id="KW-0564">Palmitate</keyword>
<protein>
    <recommendedName>
        <fullName evidence="6">LPS-assembly lipoprotein LptE</fullName>
    </recommendedName>
</protein>
<dbReference type="EMBL" id="FNOW01000020">
    <property type="protein sequence ID" value="SDX93029.1"/>
    <property type="molecule type" value="Genomic_DNA"/>
</dbReference>
<keyword evidence="4 6" id="KW-0998">Cell outer membrane</keyword>
<dbReference type="GO" id="GO:1990351">
    <property type="term" value="C:transporter complex"/>
    <property type="evidence" value="ECO:0007669"/>
    <property type="project" value="TreeGrafter"/>
</dbReference>
<evidence type="ECO:0000256" key="6">
    <source>
        <dbReference type="HAMAP-Rule" id="MF_01186"/>
    </source>
</evidence>
<dbReference type="RefSeq" id="WP_091333614.1">
    <property type="nucleotide sequence ID" value="NZ_FNOW01000020.1"/>
</dbReference>
<gene>
    <name evidence="6" type="primary">lptE</name>
    <name evidence="7" type="ORF">SAMN05421644_12024</name>
</gene>
<reference evidence="8" key="1">
    <citation type="submission" date="2016-10" db="EMBL/GenBank/DDBJ databases">
        <authorList>
            <person name="Varghese N."/>
            <person name="Submissions S."/>
        </authorList>
    </citation>
    <scope>NUCLEOTIDE SEQUENCE [LARGE SCALE GENOMIC DNA]</scope>
    <source>
        <strain evidence="8">DSM 173</strain>
    </source>
</reference>
<dbReference type="InterPro" id="IPR007485">
    <property type="entry name" value="LPS_assembly_LptE"/>
</dbReference>
<dbReference type="PANTHER" id="PTHR38098:SF1">
    <property type="entry name" value="LPS-ASSEMBLY LIPOPROTEIN LPTE"/>
    <property type="match status" value="1"/>
</dbReference>
<accession>A0A1H3FSD2</accession>
<keyword evidence="2 6" id="KW-0472">Membrane</keyword>
<dbReference type="AlphaFoldDB" id="A0A1H3FSD2"/>
<dbReference type="Gene3D" id="3.30.160.150">
    <property type="entry name" value="Lipoprotein like domain"/>
    <property type="match status" value="1"/>
</dbReference>
<dbReference type="HAMAP" id="MF_01186">
    <property type="entry name" value="LPS_assembly_LptE"/>
    <property type="match status" value="1"/>
</dbReference>
<evidence type="ECO:0000256" key="1">
    <source>
        <dbReference type="ARBA" id="ARBA00022729"/>
    </source>
</evidence>
<dbReference type="GO" id="GO:0043165">
    <property type="term" value="P:Gram-negative-bacterium-type cell outer membrane assembly"/>
    <property type="evidence" value="ECO:0007669"/>
    <property type="project" value="UniProtKB-UniRule"/>
</dbReference>
<dbReference type="Proteomes" id="UP000198672">
    <property type="component" value="Unassembled WGS sequence"/>
</dbReference>
<dbReference type="OrthoDB" id="7349153at2"/>
<dbReference type="STRING" id="61595.SAMN05421644_12024"/>
<organism evidence="7 8">
    <name type="scientific">Allochromatium warmingii</name>
    <name type="common">Chromatium warmingii</name>
    <dbReference type="NCBI Taxonomy" id="61595"/>
    <lineage>
        <taxon>Bacteria</taxon>
        <taxon>Pseudomonadati</taxon>
        <taxon>Pseudomonadota</taxon>
        <taxon>Gammaproteobacteria</taxon>
        <taxon>Chromatiales</taxon>
        <taxon>Chromatiaceae</taxon>
        <taxon>Allochromatium</taxon>
    </lineage>
</organism>
<dbReference type="GO" id="GO:0015920">
    <property type="term" value="P:lipopolysaccharide transport"/>
    <property type="evidence" value="ECO:0007669"/>
    <property type="project" value="TreeGrafter"/>
</dbReference>
<name>A0A1H3FSD2_ALLWA</name>
<sequence length="169" mass="18721">MKPRILTQITGWGLLALLLALQTGCGFRLRGSVEIPPTYNPLRIQAPSGSPVERALHDLLIGSQVRLTSNSADAKLTLRILGEQRSERVAAVDLNGKTLAYELHYLVDFDAIGADGQARIPRQTLDLTRTFDNPDVEVLGKQLEQAMIYDDFAVEAADRILMRLRAVLR</sequence>
<dbReference type="Pfam" id="PF04390">
    <property type="entry name" value="LptE"/>
    <property type="match status" value="1"/>
</dbReference>
<proteinExistence type="inferred from homology"/>
<comment type="subunit">
    <text evidence="6">Component of the lipopolysaccharide transport and assembly complex. Interacts with LptD.</text>
</comment>
<evidence type="ECO:0000313" key="7">
    <source>
        <dbReference type="EMBL" id="SDX93029.1"/>
    </source>
</evidence>
<evidence type="ECO:0000313" key="8">
    <source>
        <dbReference type="Proteomes" id="UP000198672"/>
    </source>
</evidence>
<keyword evidence="8" id="KW-1185">Reference proteome</keyword>